<feature type="chain" id="PRO_5015608536" evidence="1">
    <location>
        <begin position="20"/>
        <end position="261"/>
    </location>
</feature>
<dbReference type="RefSeq" id="WP_103201062.1">
    <property type="nucleotide sequence ID" value="NZ_JAERHS010000001.1"/>
</dbReference>
<keyword evidence="1" id="KW-0732">Signal</keyword>
<sequence length="261" mass="29318">MRYLLFLFCMLLSPFGSHASPVTTITLAYSDVESFPFQMGNGNLVAEPPGVSVDVIEQAARLLNIKVNYVRVPGKRVLSQIKANQVDGGFIFSYSQERAQYARYPMKNQQADHTLRIATLDYYFYKLKEQPFAWDGVQLSSIGGVPVGAHTGFSITKKLKESDVNAIEIGSTEKLFEMLGKRRLTAIAIQSNIASSYINEHRLSSVERVSPPISTKDYYLIFSHEFAEANPELVQNIWEMIGLVRDDVIDTSIKKYLTGTE</sequence>
<accession>A0A2S3QYN7</accession>
<organism evidence="3 4">
    <name type="scientific">Vibrio vulnificus</name>
    <dbReference type="NCBI Taxonomy" id="672"/>
    <lineage>
        <taxon>Bacteria</taxon>
        <taxon>Pseudomonadati</taxon>
        <taxon>Pseudomonadota</taxon>
        <taxon>Gammaproteobacteria</taxon>
        <taxon>Vibrionales</taxon>
        <taxon>Vibrionaceae</taxon>
        <taxon>Vibrio</taxon>
    </lineage>
</organism>
<gene>
    <name evidence="3" type="ORF">CRN52_20265</name>
</gene>
<evidence type="ECO:0000313" key="4">
    <source>
        <dbReference type="Proteomes" id="UP000237466"/>
    </source>
</evidence>
<evidence type="ECO:0000259" key="2">
    <source>
        <dbReference type="Pfam" id="PF00497"/>
    </source>
</evidence>
<comment type="caution">
    <text evidence="3">The sequence shown here is derived from an EMBL/GenBank/DDBJ whole genome shotgun (WGS) entry which is preliminary data.</text>
</comment>
<dbReference type="Pfam" id="PF00497">
    <property type="entry name" value="SBP_bac_3"/>
    <property type="match status" value="1"/>
</dbReference>
<feature type="signal peptide" evidence="1">
    <location>
        <begin position="1"/>
        <end position="19"/>
    </location>
</feature>
<proteinExistence type="predicted"/>
<dbReference type="Proteomes" id="UP000237466">
    <property type="component" value="Unassembled WGS sequence"/>
</dbReference>
<name>A0A2S3QYN7_VIBVL</name>
<feature type="domain" description="Solute-binding protein family 3/N-terminal" evidence="2">
    <location>
        <begin position="33"/>
        <end position="256"/>
    </location>
</feature>
<dbReference type="InterPro" id="IPR001638">
    <property type="entry name" value="Solute-binding_3/MltF_N"/>
</dbReference>
<dbReference type="AlphaFoldDB" id="A0A2S3QYN7"/>
<evidence type="ECO:0000256" key="1">
    <source>
        <dbReference type="SAM" id="SignalP"/>
    </source>
</evidence>
<protein>
    <submittedName>
        <fullName evidence="3">Amino acid ABC transporter</fullName>
    </submittedName>
</protein>
<dbReference type="Gene3D" id="3.40.190.10">
    <property type="entry name" value="Periplasmic binding protein-like II"/>
    <property type="match status" value="2"/>
</dbReference>
<evidence type="ECO:0000313" key="3">
    <source>
        <dbReference type="EMBL" id="POB44053.1"/>
    </source>
</evidence>
<dbReference type="SUPFAM" id="SSF53850">
    <property type="entry name" value="Periplasmic binding protein-like II"/>
    <property type="match status" value="1"/>
</dbReference>
<reference evidence="3 4" key="1">
    <citation type="journal article" date="2018" name="Front. Microbiol.">
        <title>Phylogeny of Vibrio vulnificus from the Analysis of the Core-Genome: Implications for Intra-Species Taxonomy.</title>
        <authorList>
            <person name="Roig F.J."/>
            <person name="Gonzalez-Candelas F."/>
            <person name="Sanjuan E."/>
            <person name="Fouz B."/>
            <person name="Feil E.J."/>
            <person name="Llorens C."/>
            <person name="Baker-Austin C."/>
            <person name="Oliver J.D."/>
            <person name="Danin-Poleg Y."/>
            <person name="Gibas C.J."/>
            <person name="Kashi Y."/>
            <person name="Gulig P.A."/>
            <person name="Morrison S.S."/>
            <person name="Amaro C."/>
        </authorList>
    </citation>
    <scope>NUCLEOTIDE SEQUENCE [LARGE SCALE GENOMIC DNA]</scope>
    <source>
        <strain evidence="3 4">CECT4608</strain>
    </source>
</reference>
<dbReference type="EMBL" id="PDGH01000126">
    <property type="protein sequence ID" value="POB44053.1"/>
    <property type="molecule type" value="Genomic_DNA"/>
</dbReference>